<protein>
    <submittedName>
        <fullName evidence="4">Uncharacterized protein LOC106461035</fullName>
    </submittedName>
</protein>
<keyword evidence="3" id="KW-1185">Reference proteome</keyword>
<dbReference type="RefSeq" id="XP_022243564.1">
    <property type="nucleotide sequence ID" value="XM_022387856.1"/>
</dbReference>
<feature type="region of interest" description="Disordered" evidence="1">
    <location>
        <begin position="1911"/>
        <end position="1934"/>
    </location>
</feature>
<feature type="domain" description="Tudor" evidence="2">
    <location>
        <begin position="1234"/>
        <end position="1292"/>
    </location>
</feature>
<dbReference type="PROSITE" id="PS50304">
    <property type="entry name" value="TUDOR"/>
    <property type="match status" value="6"/>
</dbReference>
<dbReference type="SUPFAM" id="SSF63748">
    <property type="entry name" value="Tudor/PWWP/MBT"/>
    <property type="match status" value="8"/>
</dbReference>
<dbReference type="Gene3D" id="2.40.50.90">
    <property type="match status" value="7"/>
</dbReference>
<dbReference type="InterPro" id="IPR002999">
    <property type="entry name" value="Tudor"/>
</dbReference>
<feature type="compositionally biased region" description="Polar residues" evidence="1">
    <location>
        <begin position="248"/>
        <end position="257"/>
    </location>
</feature>
<sequence>MVTEVTNPNSFYCQLQNAVEQLETLTVDLEMYYGNLGPKDEVLTQPREDIPCVAQFSEDGAWYRALITNISTSGEYEVLFVDYGNSECCHQDVVKCIKPQFLNLPKQAVWCTLAGVPHLVWSTENREKFETMVLEKTLSAVFKGTGPGKSQYQVELIDGSNNRINTIYQSTVKGKTSFSSIPSKVPPKPSVGFEEDACEENPSNGLQPVANSFSRPTRDLSRWDNNPQRNMYNEAFVNKGKQFGKATSPGSSSNENESLSRKDFGRKQSGIQHLSHTPDKSQWRDHPSKFGKADCNRSRISSGDSRSSDESSGSLKRNMKHPRGSFTDEARSTKRSMSNQIQDLISRSKNQNTSLQRENVEVKISTNFKEQVIPDKAFRDVTVVYAISPSEFYCQLTEHASELIELMKKLEETYSELNDSSLSLINPHVGSPCAAFYSAGGAWYRGKVVAILDTFVEVQFVDYGNSEKVPTNKVKSLKSEFFYLPIQAIKCSLYNTLPRESSWTIDDINKFSEMTSEKSLVGQFVRKQVSGSFLINLIDMDKLENDILNKDFVESGHGKTLGVKTPIIRSLSSAIADVEIADPSIRLGEKELVQVTWVMNPGEFYSQLQSSSQQFNYLMCEIQAFYGASTSAATSIDQPKVNQVCAARFTEDDAWYRARILYLKDGMIGVLYVDYGNGQEIPRDRIKYLIPDFAALLPSQAVKCYLKGIKPPNDNWPSVDKSTYDSFFEGKTECTFIKKIDSGFLVDMEQNGKNLAEEFILKNLAERETALIPEQSEFKTCAYLQSPRFENKTIKLNQSVEVVVSFVESPQSFWCQLKQAIPQLDSLMEQIDSYYSSLSDDEDVLSASEKFCVAKFSEDESWYRAFIQEHVSPETVRVYYLDYGNSEEVEFSKCKSLHEKFKGLSAQAIKCRLYGMPSQSTEQQSKDFVDIIDEKEVVIKVRKKKPSILAVNVLDNSSGTEVDIGETVYGTMEDECPLKINGQPDIPEGEQEGYLIIDSLYNLDFEFFHVQLSSAKNQINDMSSRIKTSELLLSHEVEIGENYCVRENDIWYRVKVYHNNGTVISAKMIDCGKYSSFDADIFYELPEDLEAFPPLAIPCKLYGLEWKRSNKELVEKCLAGSDLLNEKKFTIKFINNWEQGAFVSIMDGEVDISQSLVTKGLAMAMFKEDEAMITAGYTLTTLNNDPLLVTLSHFESINMFYVTLVKELKNLDILSAKLQDTFEAMDEEEGQVTEPCWGKACVCKFNEDGVWYRGVITSVDKEVVTVYFVDFGNEEETTIDQLKEYPKDILNSNNFESDCFNFPAFAVCCSLCDTTSVEGKEQKIEEFLKELVGKYLTLEICERGSPYIVLLSMNGMEVSETMCKKELVNLNKPTVNYTEGSRSLSEYRYSVVSHFESLSCIFLVPNSYEYEAFQKKLQTVYNQIKLGEFELDNVAKGVPCVVKSAIDNCWYRGIITDVKMETVTSSKELKKLKVSFSWQLPFSLKCSLSHALACAEFNLKLFSESDNVEAVRKEVIGKMVEVEFMSSEPIPAVKLLVARDMSETNQDYNQITDLIEEVLKSKFLLSLKEMEQEKEQRYSPLTTPHLQKYQPLDIPLHTKLEVKVSYVNTPSEFWVQLVYQQEQLHNIMDEIADIYSNIFEDEFVITEPQPGTPCVSIFSEDGGWYRGYVKEVMGGSVKIHFVDYGNSEEVPLTFVREISSDLLKTPQLAVKCSLHDVKPNSDSEWNIDQCEVFQEIVNEEKVFLAEFCSSIDNTYQVKLLDMGIDVGKTFLSKCIASSSSVQEEKSDIVKLTHILLQEPVHEAECISPNKVKSNEILSFNQMENGTTSLFSKENDSFILKEMENESFSVVSNRNVSFSITDNEEESFSVTNNTDSSNFMGIGNEQFSIIQKEDSFYDVNQEFESCNIMDKDEDSSSVINEEKPNSDMNKQYRSDSDMYQYDPTNVIMKNEICNIVKEDTGEPSDFGNESENSVSICTPEEDILEKNINPEDFASLGEPNPLSQQGGNQQDQFVPAVISMKKLDEETTARTAYEIEPNLVSVQSKEILEDCTLLGESFKNEFVLSNKDMTEVNQRFLSNVDRNLSDHDKITESSDDYLEYKSNIEAKSGEELEYCTHEEKLSPWEGENVPASTKLDETMPHEQVSFCNRISKEDKDVENECEQELSTNRGQQSEQLIIACTEKALTSNDQEEQPLLKKESAKEIVCSEHTTLDGEESDKEIVYSEHTTLEGEESDKEIVYSEHTTLEGEESDKKIVYSEHTTLEGKEIDKENVYSEHTTLEGKESDKEIICSEHTTLEGKESDKEIICSEHTTLEEKELDKEIVCSEHITLEEKELDKEIVCSEHITLEGEVSDKEIVCSEHTTLEEEKSDKEIYSEHTTLEGEESDKEIVYNEHTTPEGKVSDKEIVCSEHITLEGKDLDNLKDIARGDNPEDDDDDLGTTTNKPSEISTPDSHGKTSFSTGAEE</sequence>
<dbReference type="CDD" id="cd20410">
    <property type="entry name" value="Tudor_TDRD1_rpt3"/>
    <property type="match status" value="1"/>
</dbReference>
<organism evidence="3 4">
    <name type="scientific">Limulus polyphemus</name>
    <name type="common">Atlantic horseshoe crab</name>
    <dbReference type="NCBI Taxonomy" id="6850"/>
    <lineage>
        <taxon>Eukaryota</taxon>
        <taxon>Metazoa</taxon>
        <taxon>Ecdysozoa</taxon>
        <taxon>Arthropoda</taxon>
        <taxon>Chelicerata</taxon>
        <taxon>Merostomata</taxon>
        <taxon>Xiphosura</taxon>
        <taxon>Limulidae</taxon>
        <taxon>Limulus</taxon>
    </lineage>
</organism>
<dbReference type="InterPro" id="IPR050621">
    <property type="entry name" value="Tudor_domain_containing"/>
</dbReference>
<reference evidence="4" key="1">
    <citation type="submission" date="2025-08" db="UniProtKB">
        <authorList>
            <consortium name="RefSeq"/>
        </authorList>
    </citation>
    <scope>IDENTIFICATION</scope>
    <source>
        <tissue evidence="4">Muscle</tissue>
    </source>
</reference>
<dbReference type="Gene3D" id="2.30.30.140">
    <property type="match status" value="7"/>
</dbReference>
<evidence type="ECO:0000256" key="1">
    <source>
        <dbReference type="SAM" id="MobiDB-lite"/>
    </source>
</evidence>
<feature type="domain" description="Tudor" evidence="2">
    <location>
        <begin position="1647"/>
        <end position="1705"/>
    </location>
</feature>
<evidence type="ECO:0000313" key="3">
    <source>
        <dbReference type="Proteomes" id="UP000694941"/>
    </source>
</evidence>
<dbReference type="Pfam" id="PF00567">
    <property type="entry name" value="TUDOR"/>
    <property type="match status" value="8"/>
</dbReference>
<feature type="compositionally biased region" description="Low complexity" evidence="1">
    <location>
        <begin position="298"/>
        <end position="314"/>
    </location>
</feature>
<feature type="domain" description="Tudor" evidence="2">
    <location>
        <begin position="638"/>
        <end position="696"/>
    </location>
</feature>
<feature type="domain" description="Tudor" evidence="2">
    <location>
        <begin position="845"/>
        <end position="904"/>
    </location>
</feature>
<proteinExistence type="predicted"/>
<accession>A0ABM1SIV9</accession>
<dbReference type="InterPro" id="IPR047378">
    <property type="entry name" value="Tudor_TDRD1_rpt3"/>
</dbReference>
<evidence type="ECO:0000259" key="2">
    <source>
        <dbReference type="PROSITE" id="PS50304"/>
    </source>
</evidence>
<feature type="domain" description="Tudor" evidence="2">
    <location>
        <begin position="426"/>
        <end position="484"/>
    </location>
</feature>
<dbReference type="SMART" id="SM00333">
    <property type="entry name" value="TUDOR"/>
    <property type="match status" value="7"/>
</dbReference>
<feature type="compositionally biased region" description="Polar residues" evidence="1">
    <location>
        <begin position="2439"/>
        <end position="2465"/>
    </location>
</feature>
<feature type="region of interest" description="Disordered" evidence="1">
    <location>
        <begin position="2418"/>
        <end position="2465"/>
    </location>
</feature>
<feature type="region of interest" description="Disordered" evidence="1">
    <location>
        <begin position="242"/>
        <end position="339"/>
    </location>
</feature>
<gene>
    <name evidence="4" type="primary">LOC106461035</name>
</gene>
<evidence type="ECO:0000313" key="4">
    <source>
        <dbReference type="RefSeq" id="XP_022243564.1"/>
    </source>
</evidence>
<feature type="domain" description="Tudor" evidence="2">
    <location>
        <begin position="45"/>
        <end position="104"/>
    </location>
</feature>
<feature type="compositionally biased region" description="Basic and acidic residues" evidence="1">
    <location>
        <begin position="1919"/>
        <end position="1934"/>
    </location>
</feature>
<dbReference type="InterPro" id="IPR035437">
    <property type="entry name" value="SNase_OB-fold_sf"/>
</dbReference>
<name>A0ABM1SIV9_LIMPO</name>
<dbReference type="Proteomes" id="UP000694941">
    <property type="component" value="Unplaced"/>
</dbReference>
<feature type="compositionally biased region" description="Basic and acidic residues" evidence="1">
    <location>
        <begin position="2418"/>
        <end position="2430"/>
    </location>
</feature>
<feature type="compositionally biased region" description="Basic and acidic residues" evidence="1">
    <location>
        <begin position="2362"/>
        <end position="2380"/>
    </location>
</feature>
<dbReference type="PANTHER" id="PTHR22948">
    <property type="entry name" value="TUDOR DOMAIN CONTAINING PROTEIN"/>
    <property type="match status" value="1"/>
</dbReference>
<feature type="compositionally biased region" description="Polar residues" evidence="1">
    <location>
        <begin position="201"/>
        <end position="215"/>
    </location>
</feature>
<feature type="compositionally biased region" description="Basic and acidic residues" evidence="1">
    <location>
        <begin position="276"/>
        <end position="297"/>
    </location>
</feature>
<dbReference type="PANTHER" id="PTHR22948:SF29">
    <property type="entry name" value="FI02030P-RELATED"/>
    <property type="match status" value="1"/>
</dbReference>
<feature type="region of interest" description="Disordered" evidence="1">
    <location>
        <begin position="2362"/>
        <end position="2384"/>
    </location>
</feature>
<feature type="region of interest" description="Disordered" evidence="1">
    <location>
        <begin position="177"/>
        <end position="228"/>
    </location>
</feature>
<dbReference type="GeneID" id="106461035"/>